<dbReference type="PANTHER" id="PTHR43472:SF1">
    <property type="entry name" value="PHOSPHORIBOSYLAMINE--GLYCINE LIGASE, CHLOROPLASTIC"/>
    <property type="match status" value="1"/>
</dbReference>
<evidence type="ECO:0000256" key="4">
    <source>
        <dbReference type="ARBA" id="ARBA00022598"/>
    </source>
</evidence>
<dbReference type="EC" id="5.4.99.18" evidence="12"/>
<accession>A0A7C3GD57</accession>
<dbReference type="GO" id="GO:0006189">
    <property type="term" value="P:'de novo' IMP biosynthetic process"/>
    <property type="evidence" value="ECO:0007669"/>
    <property type="project" value="UniProtKB-UniRule"/>
</dbReference>
<dbReference type="UniPathway" id="UPA00074">
    <property type="reaction ID" value="UER00125"/>
</dbReference>
<dbReference type="FunFam" id="3.30.1490.20:FF:000006">
    <property type="entry name" value="phosphoribosylamine--glycine ligase, chloroplastic-like"/>
    <property type="match status" value="1"/>
</dbReference>
<keyword evidence="9" id="KW-0464">Manganese</keyword>
<feature type="binding site" evidence="12">
    <location>
        <position position="466"/>
    </location>
    <ligand>
        <name>substrate</name>
    </ligand>
</feature>
<dbReference type="SUPFAM" id="SSF52255">
    <property type="entry name" value="N5-CAIR mutase (phosphoribosylaminoimidazole carboxylase, PurE)"/>
    <property type="match status" value="1"/>
</dbReference>
<dbReference type="GO" id="GO:0009113">
    <property type="term" value="P:purine nucleobase biosynthetic process"/>
    <property type="evidence" value="ECO:0007669"/>
    <property type="project" value="InterPro"/>
</dbReference>
<dbReference type="InterPro" id="IPR011054">
    <property type="entry name" value="Rudment_hybrid_motif"/>
</dbReference>
<dbReference type="SUPFAM" id="SSF52440">
    <property type="entry name" value="PreATP-grasp domain"/>
    <property type="match status" value="1"/>
</dbReference>
<evidence type="ECO:0000313" key="15">
    <source>
        <dbReference type="EMBL" id="HFC97277.1"/>
    </source>
</evidence>
<evidence type="ECO:0000256" key="2">
    <source>
        <dbReference type="ARBA" id="ARBA00001946"/>
    </source>
</evidence>
<dbReference type="PROSITE" id="PS00184">
    <property type="entry name" value="GARS"/>
    <property type="match status" value="1"/>
</dbReference>
<dbReference type="Pfam" id="PF02843">
    <property type="entry name" value="GARS_C"/>
    <property type="match status" value="1"/>
</dbReference>
<evidence type="ECO:0000256" key="6">
    <source>
        <dbReference type="ARBA" id="ARBA00022741"/>
    </source>
</evidence>
<evidence type="ECO:0000256" key="9">
    <source>
        <dbReference type="ARBA" id="ARBA00023211"/>
    </source>
</evidence>
<dbReference type="InterPro" id="IPR037123">
    <property type="entry name" value="PRibGlycinamide_synth_C_sf"/>
</dbReference>
<evidence type="ECO:0000259" key="14">
    <source>
        <dbReference type="PROSITE" id="PS50975"/>
    </source>
</evidence>
<evidence type="ECO:0000256" key="11">
    <source>
        <dbReference type="HAMAP-Rule" id="MF_00138"/>
    </source>
</evidence>
<dbReference type="InterPro" id="IPR016185">
    <property type="entry name" value="PreATP-grasp_dom_sf"/>
</dbReference>
<dbReference type="Pfam" id="PF00731">
    <property type="entry name" value="AIRC"/>
    <property type="match status" value="1"/>
</dbReference>
<dbReference type="PROSITE" id="PS50975">
    <property type="entry name" value="ATP_GRASP"/>
    <property type="match status" value="1"/>
</dbReference>
<comment type="catalytic activity">
    <reaction evidence="12">
        <text>5-carboxyamino-1-(5-phospho-D-ribosyl)imidazole + H(+) = 5-amino-1-(5-phospho-D-ribosyl)imidazole-4-carboxylate</text>
        <dbReference type="Rhea" id="RHEA:13193"/>
        <dbReference type="ChEBI" id="CHEBI:15378"/>
        <dbReference type="ChEBI" id="CHEBI:58730"/>
        <dbReference type="ChEBI" id="CHEBI:77657"/>
        <dbReference type="EC" id="5.4.99.18"/>
    </reaction>
</comment>
<evidence type="ECO:0000256" key="3">
    <source>
        <dbReference type="ARBA" id="ARBA00005174"/>
    </source>
</evidence>
<dbReference type="InterPro" id="IPR013815">
    <property type="entry name" value="ATP_grasp_subdomain_1"/>
</dbReference>
<dbReference type="SUPFAM" id="SSF51246">
    <property type="entry name" value="Rudiment single hybrid motif"/>
    <property type="match status" value="1"/>
</dbReference>
<comment type="cofactor">
    <cofactor evidence="2">
        <name>Mg(2+)</name>
        <dbReference type="ChEBI" id="CHEBI:18420"/>
    </cofactor>
</comment>
<dbReference type="NCBIfam" id="TIGR00877">
    <property type="entry name" value="purD"/>
    <property type="match status" value="1"/>
</dbReference>
<comment type="catalytic activity">
    <reaction evidence="11">
        <text>5-phospho-beta-D-ribosylamine + glycine + ATP = N(1)-(5-phospho-beta-D-ribosyl)glycinamide + ADP + phosphate + H(+)</text>
        <dbReference type="Rhea" id="RHEA:17453"/>
        <dbReference type="ChEBI" id="CHEBI:15378"/>
        <dbReference type="ChEBI" id="CHEBI:30616"/>
        <dbReference type="ChEBI" id="CHEBI:43474"/>
        <dbReference type="ChEBI" id="CHEBI:57305"/>
        <dbReference type="ChEBI" id="CHEBI:58681"/>
        <dbReference type="ChEBI" id="CHEBI:143788"/>
        <dbReference type="ChEBI" id="CHEBI:456216"/>
        <dbReference type="EC" id="6.3.4.13"/>
    </reaction>
</comment>
<dbReference type="GO" id="GO:0004637">
    <property type="term" value="F:phosphoribosylamine-glycine ligase activity"/>
    <property type="evidence" value="ECO:0007669"/>
    <property type="project" value="UniProtKB-UniRule"/>
</dbReference>
<dbReference type="PANTHER" id="PTHR43472">
    <property type="entry name" value="PHOSPHORIBOSYLAMINE--GLYCINE LIGASE"/>
    <property type="match status" value="1"/>
</dbReference>
<dbReference type="InterPro" id="IPR000031">
    <property type="entry name" value="PurE_dom"/>
</dbReference>
<keyword evidence="8 13" id="KW-0067">ATP-binding</keyword>
<dbReference type="Gene3D" id="3.40.50.20">
    <property type="match status" value="1"/>
</dbReference>
<comment type="cofactor">
    <cofactor evidence="1">
        <name>Mn(2+)</name>
        <dbReference type="ChEBI" id="CHEBI:29035"/>
    </cofactor>
</comment>
<dbReference type="Proteomes" id="UP000886043">
    <property type="component" value="Unassembled WGS sequence"/>
</dbReference>
<comment type="pathway">
    <text evidence="12">Purine metabolism; IMP biosynthesis via de novo pathway; 5-amino-1-(5-phospho-D-ribosyl)imidazole-4-carboxylate from 5-amino-1-(5-phospho-D-ribosyl)imidazole (N5-CAIR route): step 2/2.</text>
</comment>
<dbReference type="HAMAP" id="MF_01929">
    <property type="entry name" value="PurE_classI"/>
    <property type="match status" value="1"/>
</dbReference>
<evidence type="ECO:0000256" key="13">
    <source>
        <dbReference type="PROSITE-ProRule" id="PRU00409"/>
    </source>
</evidence>
<evidence type="ECO:0000256" key="12">
    <source>
        <dbReference type="HAMAP-Rule" id="MF_01929"/>
    </source>
</evidence>
<dbReference type="SUPFAM" id="SSF56059">
    <property type="entry name" value="Glutathione synthetase ATP-binding domain-like"/>
    <property type="match status" value="1"/>
</dbReference>
<comment type="caution">
    <text evidence="15">The sequence shown here is derived from an EMBL/GenBank/DDBJ whole genome shotgun (WGS) entry which is preliminary data.</text>
</comment>
<feature type="binding site" evidence="12">
    <location>
        <position position="439"/>
    </location>
    <ligand>
        <name>substrate</name>
    </ligand>
</feature>
<dbReference type="GO" id="GO:0046872">
    <property type="term" value="F:metal ion binding"/>
    <property type="evidence" value="ECO:0007669"/>
    <property type="project" value="UniProtKB-KW"/>
</dbReference>
<keyword evidence="5" id="KW-0479">Metal-binding</keyword>
<dbReference type="InterPro" id="IPR033747">
    <property type="entry name" value="PurE_ClassI"/>
</dbReference>
<keyword evidence="4 11" id="KW-0436">Ligase</keyword>
<dbReference type="SMART" id="SM01209">
    <property type="entry name" value="GARS_A"/>
    <property type="match status" value="1"/>
</dbReference>
<keyword evidence="12" id="KW-0413">Isomerase</keyword>
<dbReference type="EMBL" id="DRMH01000021">
    <property type="protein sequence ID" value="HFC97277.1"/>
    <property type="molecule type" value="Genomic_DNA"/>
</dbReference>
<dbReference type="FunFam" id="3.90.600.10:FF:000001">
    <property type="entry name" value="Trifunctional purine biosynthetic protein adenosine-3"/>
    <property type="match status" value="1"/>
</dbReference>
<comment type="similarity">
    <text evidence="12">Belongs to the AIR carboxylase family. Class I subfamily.</text>
</comment>
<evidence type="ECO:0000256" key="1">
    <source>
        <dbReference type="ARBA" id="ARBA00001936"/>
    </source>
</evidence>
<dbReference type="Gene3D" id="3.40.50.1970">
    <property type="match status" value="1"/>
</dbReference>
<reference evidence="15" key="1">
    <citation type="journal article" date="2020" name="mSystems">
        <title>Genome- and Community-Level Interaction Insights into Carbon Utilization and Element Cycling Functions of Hydrothermarchaeota in Hydrothermal Sediment.</title>
        <authorList>
            <person name="Zhou Z."/>
            <person name="Liu Y."/>
            <person name="Xu W."/>
            <person name="Pan J."/>
            <person name="Luo Z.H."/>
            <person name="Li M."/>
        </authorList>
    </citation>
    <scope>NUCLEOTIDE SEQUENCE [LARGE SCALE GENOMIC DNA]</scope>
    <source>
        <strain evidence="15">HyVt-483</strain>
    </source>
</reference>
<dbReference type="InterPro" id="IPR020560">
    <property type="entry name" value="PRibGlycinamide_synth_C-dom"/>
</dbReference>
<dbReference type="AlphaFoldDB" id="A0A7C3GD57"/>
<evidence type="ECO:0000256" key="7">
    <source>
        <dbReference type="ARBA" id="ARBA00022755"/>
    </source>
</evidence>
<dbReference type="InterPro" id="IPR020559">
    <property type="entry name" value="PRibGlycinamide_synth_CS"/>
</dbReference>
<comment type="similarity">
    <text evidence="10 11">Belongs to the GARS family.</text>
</comment>
<dbReference type="InterPro" id="IPR020562">
    <property type="entry name" value="PRibGlycinamide_synth_N"/>
</dbReference>
<dbReference type="GO" id="GO:0005524">
    <property type="term" value="F:ATP binding"/>
    <property type="evidence" value="ECO:0007669"/>
    <property type="project" value="UniProtKB-UniRule"/>
</dbReference>
<dbReference type="Pfam" id="PF01071">
    <property type="entry name" value="GARS_A"/>
    <property type="match status" value="1"/>
</dbReference>
<protein>
    <recommendedName>
        <fullName evidence="11 12">Multifunctional fusion protein</fullName>
    </recommendedName>
    <domain>
        <recommendedName>
            <fullName evidence="11">Phosphoribosylamine--glycine ligase</fullName>
            <ecNumber evidence="11">6.3.4.13</ecNumber>
        </recommendedName>
        <alternativeName>
            <fullName evidence="11">GARS</fullName>
        </alternativeName>
        <alternativeName>
            <fullName evidence="11">Glycinamide ribonucleotide synthetase</fullName>
        </alternativeName>
        <alternativeName>
            <fullName evidence="11">Phosphoribosylglycinamide synthetase</fullName>
        </alternativeName>
    </domain>
    <domain>
        <recommendedName>
            <fullName evidence="12">N5-carboxyaminoimidazole ribonucleotide mutase</fullName>
            <shortName evidence="12">N5-CAIR mutase</shortName>
            <ecNumber evidence="12">5.4.99.18</ecNumber>
        </recommendedName>
        <alternativeName>
            <fullName evidence="12">5-(carboxyamino)imidazole ribonucleotide mutase</fullName>
        </alternativeName>
    </domain>
</protein>
<feature type="binding site" evidence="12">
    <location>
        <position position="436"/>
    </location>
    <ligand>
        <name>substrate</name>
    </ligand>
</feature>
<dbReference type="InterPro" id="IPR020561">
    <property type="entry name" value="PRibGlycinamid_synth_ATP-grasp"/>
</dbReference>
<dbReference type="Pfam" id="PF02844">
    <property type="entry name" value="GARS_N"/>
    <property type="match status" value="1"/>
</dbReference>
<dbReference type="Gene3D" id="3.30.1490.20">
    <property type="entry name" value="ATP-grasp fold, A domain"/>
    <property type="match status" value="1"/>
</dbReference>
<dbReference type="GO" id="GO:0034023">
    <property type="term" value="F:5-(carboxyamino)imidazole ribonucleotide mutase activity"/>
    <property type="evidence" value="ECO:0007669"/>
    <property type="project" value="UniProtKB-UniRule"/>
</dbReference>
<dbReference type="InterPro" id="IPR000115">
    <property type="entry name" value="PRibGlycinamide_synth"/>
</dbReference>
<sequence length="576" mass="61515">MKVLVVGGGGREHALCWKLARSPRVERIYCAPGNAGIAAEEKCECVPLDPFDFEALSRFAKEKGVDFTVVGPEDPLARGLSDHFAKEGLKVFGPSAAAARIEASKVFTKELLAQYGIPTAAFEVFDDPEAAKRYIEKKGIPIVVKADGLAAGKGVVVARSLEEAFSAVDRIMVERVFGEAGARVVIEECLCGEEASFMVLTDGETVLPLPSSQDHKPLLDGDRGPNTGGMGAYSPAPVVTEALAEEIMEGIMKPTIRALAQEGAPYFGVLYAGLMIVKGRPYVLEFNCRFGDPEAQPVLMRLETDLAELIEAAFSGRLAECEVRVRPEAAVCVVMASGGYPGRYEKGKLIAGIEEAERIPGVKVFHAGTTRKDGRLVTSGGRVLGVTALAEDIPQAMRKAYQAVERIHFEGVHFRRDIGAKALRHLPPRVGIIVGSRSDLSGVKEAERILSEFAVPYEVEVASAHRSPEKVRRYAEEARERGIRVIIAGAGLSAHLPGVVAAHTTVPVIGVPVAAGPLNGLDALLSMVQMPRGVPVATVGIGNFVNAALLAVEILALSEESLRERLAAYRQRLASG</sequence>
<keyword evidence="6 13" id="KW-0547">Nucleotide-binding</keyword>
<dbReference type="FunFam" id="3.40.50.20:FF:000006">
    <property type="entry name" value="Phosphoribosylamine--glycine ligase, chloroplastic"/>
    <property type="match status" value="1"/>
</dbReference>
<evidence type="ECO:0000256" key="8">
    <source>
        <dbReference type="ARBA" id="ARBA00022840"/>
    </source>
</evidence>
<name>A0A7C3GD57_9BACT</name>
<dbReference type="Gene3D" id="3.90.600.10">
    <property type="entry name" value="Phosphoribosylglycinamide synthetase, C-terminal domain"/>
    <property type="match status" value="1"/>
</dbReference>
<dbReference type="HAMAP" id="MF_00138">
    <property type="entry name" value="GARS"/>
    <property type="match status" value="1"/>
</dbReference>
<dbReference type="NCBIfam" id="TIGR01162">
    <property type="entry name" value="purE"/>
    <property type="match status" value="1"/>
</dbReference>
<dbReference type="SMART" id="SM01210">
    <property type="entry name" value="GARS_C"/>
    <property type="match status" value="1"/>
</dbReference>
<dbReference type="Gene3D" id="3.30.470.20">
    <property type="entry name" value="ATP-grasp fold, B domain"/>
    <property type="match status" value="1"/>
</dbReference>
<dbReference type="InterPro" id="IPR011761">
    <property type="entry name" value="ATP-grasp"/>
</dbReference>
<comment type="pathway">
    <text evidence="3 11">Purine metabolism; IMP biosynthesis via de novo pathway; N(1)-(5-phospho-D-ribosyl)glycinamide from 5-phospho-alpha-D-ribose 1-diphosphate: step 2/2.</text>
</comment>
<gene>
    <name evidence="11 15" type="primary">purD</name>
    <name evidence="12" type="synonym">purE</name>
    <name evidence="15" type="ORF">ENJ40_02300</name>
</gene>
<evidence type="ECO:0000256" key="10">
    <source>
        <dbReference type="ARBA" id="ARBA00038345"/>
    </source>
</evidence>
<dbReference type="EC" id="6.3.4.13" evidence="11"/>
<keyword evidence="7 11" id="KW-0658">Purine biosynthesis</keyword>
<organism evidence="15">
    <name type="scientific">Thermosulfurimonas dismutans</name>
    <dbReference type="NCBI Taxonomy" id="999894"/>
    <lineage>
        <taxon>Bacteria</taxon>
        <taxon>Pseudomonadati</taxon>
        <taxon>Thermodesulfobacteriota</taxon>
        <taxon>Thermodesulfobacteria</taxon>
        <taxon>Thermodesulfobacteriales</taxon>
        <taxon>Thermodesulfobacteriaceae</taxon>
        <taxon>Thermosulfurimonas</taxon>
    </lineage>
</organism>
<evidence type="ECO:0000256" key="5">
    <source>
        <dbReference type="ARBA" id="ARBA00022723"/>
    </source>
</evidence>
<feature type="domain" description="ATP-grasp" evidence="14">
    <location>
        <begin position="109"/>
        <end position="315"/>
    </location>
</feature>
<dbReference type="SMART" id="SM01001">
    <property type="entry name" value="AIRC"/>
    <property type="match status" value="1"/>
</dbReference>
<proteinExistence type="inferred from homology"/>
<dbReference type="FunFam" id="3.30.470.20:FF:000018">
    <property type="entry name" value="Trifunctional purine biosynthetic protein adenosine-3"/>
    <property type="match status" value="1"/>
</dbReference>
<comment type="function">
    <text evidence="12">Catalyzes the conversion of N5-carboxyaminoimidazole ribonucleotide (N5-CAIR) to 4-carboxy-5-aminoimidazole ribonucleotide (CAIR).</text>
</comment>